<dbReference type="InterPro" id="IPR012337">
    <property type="entry name" value="RNaseH-like_sf"/>
</dbReference>
<dbReference type="InterPro" id="IPR001584">
    <property type="entry name" value="Integrase_cat-core"/>
</dbReference>
<dbReference type="Pfam" id="PF25597">
    <property type="entry name" value="SH3_retrovirus"/>
    <property type="match status" value="1"/>
</dbReference>
<dbReference type="PROSITE" id="PS50158">
    <property type="entry name" value="ZF_CCHC"/>
    <property type="match status" value="1"/>
</dbReference>
<keyword evidence="4" id="KW-0378">Hydrolase</keyword>
<keyword evidence="5" id="KW-0863">Zinc-finger</keyword>
<dbReference type="Pfam" id="PF22936">
    <property type="entry name" value="Pol_BBD"/>
    <property type="match status" value="1"/>
</dbReference>
<dbReference type="InterPro" id="IPR025724">
    <property type="entry name" value="GAG-pre-integrase_dom"/>
</dbReference>
<dbReference type="GO" id="GO:0006508">
    <property type="term" value="P:proteolysis"/>
    <property type="evidence" value="ECO:0007669"/>
    <property type="project" value="UniProtKB-KW"/>
</dbReference>
<sequence>MGDGKSMFGGVGQFSCPRLSKTNYDKWSIQMKALLGAQDVWEIVDGGYEEHDKTDNLAANVLKVLKESRKKDKTALYIIYQAVDESGFEKIAGAQNSKEAWDILKNAYKGAERVKQVRLQTLRGELESMRMKESEGVSDYITRIQTVVNQLKTNGETLSDTRVVEKILRSLIDNFENVVCAIEESKNLEEMTIDELSSSLEAHEQRKKKKKQELLEEALQVKATIQEEKSSYSERGRGRGRGRGHGGRGRGRGRGRGQSENDEKEERSYNNSRGRGRGRGGRSSKSNIECYNCRKFGHYAWECYNEKNVEENVNFASKDETETNGVVLLASKENSPENEKVWYLDTGASNHMCGYKHMFSDMEEIANGHVSFGDASKVRVEGQGNILIELKNGTQKFISNVYYVPEMKTNILSLGQLMERGYSIFMKERVLYLRDQNNRLLAQVEMAKNRMFKLNLENTRAKCLKACVENETWRWHLRFGHVNFGGLKEMASKKIVFGLPTINMPGKICEGCVLGKHARTSFPSKAEYRAKKPLELVHTDICGPIKPSSFGENRYFITFIDDFSRKTWVYFLKEKSEAFGIFKKFRVFVEKQSDFYIKALRSDRGGEFTSREFNSYCEANGIRRLLTAPYSPQQNGVAERKNRTILDMVRSMIKTKSMPKEFWAEAVDCVVYLQNRCKTISLENMTPQEAWSGSKPTVAHLKVFGSIAYAHVPDQKREKLDDKSSKLIFVGYDERSKAYKLYDPLTKKMCVSRDVQVNEESMWDWSAMQEVTHKEANEEPVIIIPTPTNATTTTTRRFGPLDDDPRTPKTRSMQDLYEETSELHLVCLLAQGENISFEEAIKDDKWCDAMNEEMRAIEKNDTWELTSLPKGHKAIGVKWVYKKKMNPQGEIDKYKARLVAKGYKQKEGIDYEEVFAPVARMESIRLIISLAAQSKWRIFQMDVKSAFLNGILEEEVYVEQPLGYVKKGNEGKVLKLKKALYGLKQAPRAWNTRIDQYFKSHGFVQCPYEHALYVKVKNGEMLVVALYVDDLIFTGNSGEMIEEFKKAMMREFEMTDLGLMSYFLGLEIKQSDDGIFISQEAYAKEVLKRFNMANCNPVSTPVECGVKLSRHDKGNVIDATLYKSLVGSLRYLTCTRPDILYAVGLVSRFMEEPRTTHWKAIKRILRYIQGTLSLGLFYDSSSNDFGVCGYSDSDWGGDTDDRKSTSGFVFYVGNTAFTWLSKKQPIVTLSTCEAEYVAAATCVCHAIWLRQLLKEMNFAQEDATQIYLDSKSAIELAKNPVHHERSKHIDVRYHFIREQVKMKNIELIHVKSEDQVADIFTKPLPIKLFEKFKNLLGMMDVKEIKFKRGC</sequence>
<dbReference type="EMBL" id="JAMFTS010000002">
    <property type="protein sequence ID" value="KAJ4790412.1"/>
    <property type="molecule type" value="Genomic_DNA"/>
</dbReference>
<dbReference type="Gene3D" id="3.30.420.10">
    <property type="entry name" value="Ribonuclease H-like superfamily/Ribonuclease H"/>
    <property type="match status" value="1"/>
</dbReference>
<dbReference type="Pfam" id="PF13976">
    <property type="entry name" value="gag_pre-integrs"/>
    <property type="match status" value="1"/>
</dbReference>
<feature type="compositionally biased region" description="Basic and acidic residues" evidence="6">
    <location>
        <begin position="257"/>
        <end position="268"/>
    </location>
</feature>
<feature type="domain" description="CCHC-type" evidence="7">
    <location>
        <begin position="290"/>
        <end position="303"/>
    </location>
</feature>
<reference evidence="9" key="1">
    <citation type="submission" date="2022-08" db="EMBL/GenBank/DDBJ databases">
        <authorList>
            <person name="Marques A."/>
        </authorList>
    </citation>
    <scope>NUCLEOTIDE SEQUENCE</scope>
    <source>
        <strain evidence="9">RhyPub2mFocal</strain>
        <tissue evidence="9">Leaves</tissue>
    </source>
</reference>
<dbReference type="CDD" id="cd09272">
    <property type="entry name" value="RNase_HI_RT_Ty1"/>
    <property type="match status" value="1"/>
</dbReference>
<dbReference type="PANTHER" id="PTHR42648">
    <property type="entry name" value="TRANSPOSASE, PUTATIVE-RELATED"/>
    <property type="match status" value="1"/>
</dbReference>
<evidence type="ECO:0000313" key="9">
    <source>
        <dbReference type="EMBL" id="KAJ4790412.1"/>
    </source>
</evidence>
<dbReference type="SUPFAM" id="SSF57756">
    <property type="entry name" value="Retrovirus zinc finger-like domains"/>
    <property type="match status" value="1"/>
</dbReference>
<evidence type="ECO:0000259" key="8">
    <source>
        <dbReference type="PROSITE" id="PS50994"/>
    </source>
</evidence>
<dbReference type="InterPro" id="IPR043502">
    <property type="entry name" value="DNA/RNA_pol_sf"/>
</dbReference>
<evidence type="ECO:0000256" key="4">
    <source>
        <dbReference type="ARBA" id="ARBA00022801"/>
    </source>
</evidence>
<keyword evidence="10" id="KW-1185">Reference proteome</keyword>
<dbReference type="InterPro" id="IPR013103">
    <property type="entry name" value="RVT_2"/>
</dbReference>
<dbReference type="GO" id="GO:0008270">
    <property type="term" value="F:zinc ion binding"/>
    <property type="evidence" value="ECO:0007669"/>
    <property type="project" value="UniProtKB-KW"/>
</dbReference>
<keyword evidence="3" id="KW-0064">Aspartyl protease</keyword>
<proteinExistence type="predicted"/>
<keyword evidence="2" id="KW-0479">Metal-binding</keyword>
<keyword evidence="1" id="KW-0645">Protease</keyword>
<organism evidence="9 10">
    <name type="scientific">Rhynchospora pubera</name>
    <dbReference type="NCBI Taxonomy" id="906938"/>
    <lineage>
        <taxon>Eukaryota</taxon>
        <taxon>Viridiplantae</taxon>
        <taxon>Streptophyta</taxon>
        <taxon>Embryophyta</taxon>
        <taxon>Tracheophyta</taxon>
        <taxon>Spermatophyta</taxon>
        <taxon>Magnoliopsida</taxon>
        <taxon>Liliopsida</taxon>
        <taxon>Poales</taxon>
        <taxon>Cyperaceae</taxon>
        <taxon>Cyperoideae</taxon>
        <taxon>Rhynchosporeae</taxon>
        <taxon>Rhynchospora</taxon>
    </lineage>
</organism>
<name>A0AAV8FJK0_9POAL</name>
<dbReference type="InterPro" id="IPR057670">
    <property type="entry name" value="SH3_retrovirus"/>
</dbReference>
<dbReference type="InterPro" id="IPR039537">
    <property type="entry name" value="Retrotran_Ty1/copia-like"/>
</dbReference>
<dbReference type="Pfam" id="PF14223">
    <property type="entry name" value="Retrotran_gag_2"/>
    <property type="match status" value="1"/>
</dbReference>
<evidence type="ECO:0000256" key="6">
    <source>
        <dbReference type="SAM" id="MobiDB-lite"/>
    </source>
</evidence>
<evidence type="ECO:0000256" key="2">
    <source>
        <dbReference type="ARBA" id="ARBA00022723"/>
    </source>
</evidence>
<dbReference type="Pfam" id="PF00665">
    <property type="entry name" value="rve"/>
    <property type="match status" value="1"/>
</dbReference>
<protein>
    <submittedName>
        <fullName evidence="9">Polyprotein</fullName>
    </submittedName>
</protein>
<feature type="compositionally biased region" description="Basic residues" evidence="6">
    <location>
        <begin position="238"/>
        <end position="255"/>
    </location>
</feature>
<gene>
    <name evidence="9" type="ORF">LUZ62_041658</name>
</gene>
<feature type="region of interest" description="Disordered" evidence="6">
    <location>
        <begin position="226"/>
        <end position="285"/>
    </location>
</feature>
<dbReference type="GO" id="GO:0004190">
    <property type="term" value="F:aspartic-type endopeptidase activity"/>
    <property type="evidence" value="ECO:0007669"/>
    <property type="project" value="UniProtKB-KW"/>
</dbReference>
<dbReference type="PANTHER" id="PTHR42648:SF18">
    <property type="entry name" value="RETROTRANSPOSON, UNCLASSIFIED-LIKE PROTEIN"/>
    <property type="match status" value="1"/>
</dbReference>
<dbReference type="GO" id="GO:0003676">
    <property type="term" value="F:nucleic acid binding"/>
    <property type="evidence" value="ECO:0007669"/>
    <property type="project" value="InterPro"/>
</dbReference>
<keyword evidence="5" id="KW-0862">Zinc</keyword>
<evidence type="ECO:0000313" key="10">
    <source>
        <dbReference type="Proteomes" id="UP001140206"/>
    </source>
</evidence>
<evidence type="ECO:0000256" key="1">
    <source>
        <dbReference type="ARBA" id="ARBA00022670"/>
    </source>
</evidence>
<comment type="caution">
    <text evidence="9">The sequence shown here is derived from an EMBL/GenBank/DDBJ whole genome shotgun (WGS) entry which is preliminary data.</text>
</comment>
<evidence type="ECO:0000256" key="5">
    <source>
        <dbReference type="PROSITE-ProRule" id="PRU00047"/>
    </source>
</evidence>
<dbReference type="Pfam" id="PF07727">
    <property type="entry name" value="RVT_2"/>
    <property type="match status" value="1"/>
</dbReference>
<dbReference type="PROSITE" id="PS50994">
    <property type="entry name" value="INTEGRASE"/>
    <property type="match status" value="1"/>
</dbReference>
<dbReference type="InterPro" id="IPR054722">
    <property type="entry name" value="PolX-like_BBD"/>
</dbReference>
<feature type="domain" description="Integrase catalytic" evidence="8">
    <location>
        <begin position="529"/>
        <end position="695"/>
    </location>
</feature>
<dbReference type="SUPFAM" id="SSF53098">
    <property type="entry name" value="Ribonuclease H-like"/>
    <property type="match status" value="1"/>
</dbReference>
<dbReference type="InterPro" id="IPR036397">
    <property type="entry name" value="RNaseH_sf"/>
</dbReference>
<feature type="compositionally biased region" description="Basic and acidic residues" evidence="6">
    <location>
        <begin position="226"/>
        <end position="237"/>
    </location>
</feature>
<dbReference type="SUPFAM" id="SSF56672">
    <property type="entry name" value="DNA/RNA polymerases"/>
    <property type="match status" value="1"/>
</dbReference>
<dbReference type="InterPro" id="IPR036875">
    <property type="entry name" value="Znf_CCHC_sf"/>
</dbReference>
<evidence type="ECO:0000256" key="3">
    <source>
        <dbReference type="ARBA" id="ARBA00022750"/>
    </source>
</evidence>
<dbReference type="GO" id="GO:0015074">
    <property type="term" value="P:DNA integration"/>
    <property type="evidence" value="ECO:0007669"/>
    <property type="project" value="InterPro"/>
</dbReference>
<dbReference type="InterPro" id="IPR001878">
    <property type="entry name" value="Znf_CCHC"/>
</dbReference>
<dbReference type="SMART" id="SM00343">
    <property type="entry name" value="ZnF_C2HC"/>
    <property type="match status" value="1"/>
</dbReference>
<accession>A0AAV8FJK0</accession>
<evidence type="ECO:0000259" key="7">
    <source>
        <dbReference type="PROSITE" id="PS50158"/>
    </source>
</evidence>
<dbReference type="Proteomes" id="UP001140206">
    <property type="component" value="Chromosome 2"/>
</dbReference>